<dbReference type="InterPro" id="IPR046730">
    <property type="entry name" value="DUF6622"/>
</dbReference>
<dbReference type="Proteomes" id="UP000781710">
    <property type="component" value="Unassembled WGS sequence"/>
</dbReference>
<evidence type="ECO:0000313" key="2">
    <source>
        <dbReference type="EMBL" id="KAF1721901.1"/>
    </source>
</evidence>
<sequence length="170" mass="18384">MITQILTHTPLWVFGLFFGLVYLGCVQSRTRQVSRSRLIVLPIAMLGWSLYSVWSTFDTHLTALAAWACAWGTVVAIGLARGPSRTASYDAATAQFTVAGSWLPLALMMGIFFFKYAVAVAHAVKPGGLDTTMVVALVSATYGLFSGLFMARAVRVVGTMKGQRLVERSA</sequence>
<evidence type="ECO:0000313" key="3">
    <source>
        <dbReference type="Proteomes" id="UP000781710"/>
    </source>
</evidence>
<proteinExistence type="predicted"/>
<feature type="transmembrane region" description="Helical" evidence="1">
    <location>
        <begin position="60"/>
        <end position="80"/>
    </location>
</feature>
<feature type="transmembrane region" description="Helical" evidence="1">
    <location>
        <begin position="6"/>
        <end position="26"/>
    </location>
</feature>
<evidence type="ECO:0008006" key="4">
    <source>
        <dbReference type="Google" id="ProtNLM"/>
    </source>
</evidence>
<organism evidence="2 3">
    <name type="scientific">Pseudoxanthomonas japonensis</name>
    <dbReference type="NCBI Taxonomy" id="69284"/>
    <lineage>
        <taxon>Bacteria</taxon>
        <taxon>Pseudomonadati</taxon>
        <taxon>Pseudomonadota</taxon>
        <taxon>Gammaproteobacteria</taxon>
        <taxon>Lysobacterales</taxon>
        <taxon>Lysobacteraceae</taxon>
        <taxon>Pseudoxanthomonas</taxon>
    </lineage>
</organism>
<protein>
    <recommendedName>
        <fullName evidence="4">DUF1453 domain-containing protein</fullName>
    </recommendedName>
</protein>
<gene>
    <name evidence="2" type="ORF">CSC78_17605</name>
</gene>
<keyword evidence="1" id="KW-1133">Transmembrane helix</keyword>
<feature type="transmembrane region" description="Helical" evidence="1">
    <location>
        <begin position="134"/>
        <end position="154"/>
    </location>
</feature>
<name>A0ABQ6ZCV1_9GAMM</name>
<evidence type="ECO:0000256" key="1">
    <source>
        <dbReference type="SAM" id="Phobius"/>
    </source>
</evidence>
<keyword evidence="1" id="KW-0472">Membrane</keyword>
<reference evidence="2 3" key="1">
    <citation type="submission" date="2017-10" db="EMBL/GenBank/DDBJ databases">
        <title>Whole genome sequencing of members of genus Pseudoxanthomonas.</title>
        <authorList>
            <person name="Kumar S."/>
            <person name="Bansal K."/>
            <person name="Kaur A."/>
            <person name="Patil P."/>
            <person name="Sharma S."/>
            <person name="Patil P.B."/>
        </authorList>
    </citation>
    <scope>NUCLEOTIDE SEQUENCE [LARGE SCALE GENOMIC DNA]</scope>
    <source>
        <strain evidence="2 3">DSM 17109</strain>
    </source>
</reference>
<feature type="transmembrane region" description="Helical" evidence="1">
    <location>
        <begin position="38"/>
        <end position="54"/>
    </location>
</feature>
<dbReference type="RefSeq" id="WP_162339162.1">
    <property type="nucleotide sequence ID" value="NZ_JBHSRQ010000031.1"/>
</dbReference>
<keyword evidence="3" id="KW-1185">Reference proteome</keyword>
<comment type="caution">
    <text evidence="2">The sequence shown here is derived from an EMBL/GenBank/DDBJ whole genome shotgun (WGS) entry which is preliminary data.</text>
</comment>
<dbReference type="EMBL" id="PDWW01000035">
    <property type="protein sequence ID" value="KAF1721901.1"/>
    <property type="molecule type" value="Genomic_DNA"/>
</dbReference>
<dbReference type="Pfam" id="PF20327">
    <property type="entry name" value="DUF6622"/>
    <property type="match status" value="1"/>
</dbReference>
<keyword evidence="1" id="KW-0812">Transmembrane</keyword>
<feature type="transmembrane region" description="Helical" evidence="1">
    <location>
        <begin position="92"/>
        <end position="114"/>
    </location>
</feature>
<accession>A0ABQ6ZCV1</accession>